<feature type="compositionally biased region" description="Low complexity" evidence="1">
    <location>
        <begin position="197"/>
        <end position="213"/>
    </location>
</feature>
<protein>
    <submittedName>
        <fullName evidence="3">Os01g0193700 protein</fullName>
    </submittedName>
</protein>
<reference evidence="4" key="1">
    <citation type="journal article" date="2005" name="Nature">
        <title>The map-based sequence of the rice genome.</title>
        <authorList>
            <consortium name="International rice genome sequencing project (IRGSP)"/>
            <person name="Matsumoto T."/>
            <person name="Wu J."/>
            <person name="Kanamori H."/>
            <person name="Katayose Y."/>
            <person name="Fujisawa M."/>
            <person name="Namiki N."/>
            <person name="Mizuno H."/>
            <person name="Yamamoto K."/>
            <person name="Antonio B.A."/>
            <person name="Baba T."/>
            <person name="Sakata K."/>
            <person name="Nagamura Y."/>
            <person name="Aoki H."/>
            <person name="Arikawa K."/>
            <person name="Arita K."/>
            <person name="Bito T."/>
            <person name="Chiden Y."/>
            <person name="Fujitsuka N."/>
            <person name="Fukunaka R."/>
            <person name="Hamada M."/>
            <person name="Harada C."/>
            <person name="Hayashi A."/>
            <person name="Hijishita S."/>
            <person name="Honda M."/>
            <person name="Hosokawa S."/>
            <person name="Ichikawa Y."/>
            <person name="Idonuma A."/>
            <person name="Iijima M."/>
            <person name="Ikeda M."/>
            <person name="Ikeno M."/>
            <person name="Ito K."/>
            <person name="Ito S."/>
            <person name="Ito T."/>
            <person name="Ito Y."/>
            <person name="Ito Y."/>
            <person name="Iwabuchi A."/>
            <person name="Kamiya K."/>
            <person name="Karasawa W."/>
            <person name="Kurita K."/>
            <person name="Katagiri S."/>
            <person name="Kikuta A."/>
            <person name="Kobayashi H."/>
            <person name="Kobayashi N."/>
            <person name="Machita K."/>
            <person name="Maehara T."/>
            <person name="Masukawa M."/>
            <person name="Mizubayashi T."/>
            <person name="Mukai Y."/>
            <person name="Nagasaki H."/>
            <person name="Nagata Y."/>
            <person name="Naito S."/>
            <person name="Nakashima M."/>
            <person name="Nakama Y."/>
            <person name="Nakamichi Y."/>
            <person name="Nakamura M."/>
            <person name="Meguro A."/>
            <person name="Negishi M."/>
            <person name="Ohta I."/>
            <person name="Ohta T."/>
            <person name="Okamoto M."/>
            <person name="Ono N."/>
            <person name="Saji S."/>
            <person name="Sakaguchi M."/>
            <person name="Sakai K."/>
            <person name="Shibata M."/>
            <person name="Shimokawa T."/>
            <person name="Song J."/>
            <person name="Takazaki Y."/>
            <person name="Terasawa K."/>
            <person name="Tsugane M."/>
            <person name="Tsuji K."/>
            <person name="Ueda S."/>
            <person name="Waki K."/>
            <person name="Yamagata H."/>
            <person name="Yamamoto M."/>
            <person name="Yamamoto S."/>
            <person name="Yamane H."/>
            <person name="Yoshiki S."/>
            <person name="Yoshihara R."/>
            <person name="Yukawa K."/>
            <person name="Zhong H."/>
            <person name="Yano M."/>
            <person name="Yuan Q."/>
            <person name="Ouyang S."/>
            <person name="Liu J."/>
            <person name="Jones K.M."/>
            <person name="Gansberger K."/>
            <person name="Moffat K."/>
            <person name="Hill J."/>
            <person name="Bera J."/>
            <person name="Fadrosh D."/>
            <person name="Jin S."/>
            <person name="Johri S."/>
            <person name="Kim M."/>
            <person name="Overton L."/>
            <person name="Reardon M."/>
            <person name="Tsitrin T."/>
            <person name="Vuong H."/>
            <person name="Weaver B."/>
            <person name="Ciecko A."/>
            <person name="Tallon L."/>
            <person name="Jackson J."/>
            <person name="Pai G."/>
            <person name="Aken S.V."/>
            <person name="Utterback T."/>
            <person name="Reidmuller S."/>
            <person name="Feldblyum T."/>
            <person name="Hsiao J."/>
            <person name="Zismann V."/>
            <person name="Iobst S."/>
            <person name="de Vazeille A.R."/>
            <person name="Buell C.R."/>
            <person name="Ying K."/>
            <person name="Li Y."/>
            <person name="Lu T."/>
            <person name="Huang Y."/>
            <person name="Zhao Q."/>
            <person name="Feng Q."/>
            <person name="Zhang L."/>
            <person name="Zhu J."/>
            <person name="Weng Q."/>
            <person name="Mu J."/>
            <person name="Lu Y."/>
            <person name="Fan D."/>
            <person name="Liu Y."/>
            <person name="Guan J."/>
            <person name="Zhang Y."/>
            <person name="Yu S."/>
            <person name="Liu X."/>
            <person name="Zhang Y."/>
            <person name="Hong G."/>
            <person name="Han B."/>
            <person name="Choisne N."/>
            <person name="Demange N."/>
            <person name="Orjeda G."/>
            <person name="Samain S."/>
            <person name="Cattolico L."/>
            <person name="Pelletier E."/>
            <person name="Couloux A."/>
            <person name="Segurens B."/>
            <person name="Wincker P."/>
            <person name="D'Hont A."/>
            <person name="Scarpelli C."/>
            <person name="Weissenbach J."/>
            <person name="Salanoubat M."/>
            <person name="Quetier F."/>
            <person name="Yu Y."/>
            <person name="Kim H.R."/>
            <person name="Rambo T."/>
            <person name="Currie J."/>
            <person name="Collura K."/>
            <person name="Luo M."/>
            <person name="Yang T."/>
            <person name="Ammiraju J.S.S."/>
            <person name="Engler F."/>
            <person name="Soderlund C."/>
            <person name="Wing R.A."/>
            <person name="Palmer L.E."/>
            <person name="de la Bastide M."/>
            <person name="Spiegel L."/>
            <person name="Nascimento L."/>
            <person name="Zutavern T."/>
            <person name="O'Shaughnessy A."/>
            <person name="Dike S."/>
            <person name="Dedhia N."/>
            <person name="Preston R."/>
            <person name="Balija V."/>
            <person name="McCombie W.R."/>
            <person name="Chow T."/>
            <person name="Chen H."/>
            <person name="Chung M."/>
            <person name="Chen C."/>
            <person name="Shaw J."/>
            <person name="Wu H."/>
            <person name="Hsiao K."/>
            <person name="Chao Y."/>
            <person name="Chu M."/>
            <person name="Cheng C."/>
            <person name="Hour A."/>
            <person name="Lee P."/>
            <person name="Lin S."/>
            <person name="Lin Y."/>
            <person name="Liou J."/>
            <person name="Liu S."/>
            <person name="Hsing Y."/>
            <person name="Raghuvanshi S."/>
            <person name="Mohanty A."/>
            <person name="Bharti A.K."/>
            <person name="Gaur A."/>
            <person name="Gupta V."/>
            <person name="Kumar D."/>
            <person name="Ravi V."/>
            <person name="Vij S."/>
            <person name="Kapur A."/>
            <person name="Khurana P."/>
            <person name="Khurana P."/>
            <person name="Khurana J.P."/>
            <person name="Tyagi A.K."/>
            <person name="Gaikwad K."/>
            <person name="Singh A."/>
            <person name="Dalal V."/>
            <person name="Srivastava S."/>
            <person name="Dixit A."/>
            <person name="Pal A.K."/>
            <person name="Ghazi I.A."/>
            <person name="Yadav M."/>
            <person name="Pandit A."/>
            <person name="Bhargava A."/>
            <person name="Sureshbabu K."/>
            <person name="Batra K."/>
            <person name="Sharma T.R."/>
            <person name="Mohapatra T."/>
            <person name="Singh N.K."/>
            <person name="Messing J."/>
            <person name="Nelson A.B."/>
            <person name="Fuks G."/>
            <person name="Kavchok S."/>
            <person name="Keizer G."/>
            <person name="Linton E."/>
            <person name="Llaca V."/>
            <person name="Song R."/>
            <person name="Tanyolac B."/>
            <person name="Young S."/>
            <person name="Ho-Il K."/>
            <person name="Hahn J.H."/>
            <person name="Sangsakoo G."/>
            <person name="Vanavichit A."/>
            <person name="de Mattos Luiz.A.T."/>
            <person name="Zimmer P.D."/>
            <person name="Malone G."/>
            <person name="Dellagostin O."/>
            <person name="de Oliveira A.C."/>
            <person name="Bevan M."/>
            <person name="Bancroft I."/>
            <person name="Minx P."/>
            <person name="Cordum H."/>
            <person name="Wilson R."/>
            <person name="Cheng Z."/>
            <person name="Jin W."/>
            <person name="Jiang J."/>
            <person name="Leong S.A."/>
            <person name="Iwama H."/>
            <person name="Gojobori T."/>
            <person name="Itoh T."/>
            <person name="Niimura Y."/>
            <person name="Fujii Y."/>
            <person name="Habara T."/>
            <person name="Sakai H."/>
            <person name="Sato Y."/>
            <person name="Wilson G."/>
            <person name="Kumar K."/>
            <person name="McCouch S."/>
            <person name="Juretic N."/>
            <person name="Hoen D."/>
            <person name="Wright S."/>
            <person name="Bruskiewich R."/>
            <person name="Bureau T."/>
            <person name="Miyao A."/>
            <person name="Hirochika H."/>
            <person name="Nishikawa T."/>
            <person name="Kadowaki K."/>
            <person name="Sugiura M."/>
            <person name="Burr B."/>
            <person name="Sasaki T."/>
        </authorList>
    </citation>
    <scope>NUCLEOTIDE SEQUENCE [LARGE SCALE GENOMIC DNA]</scope>
    <source>
        <strain evidence="4">cv. Nipponbare</strain>
    </source>
</reference>
<evidence type="ECO:0000256" key="1">
    <source>
        <dbReference type="SAM" id="MobiDB-lite"/>
    </source>
</evidence>
<dbReference type="Proteomes" id="UP000059680">
    <property type="component" value="Chromosome 1"/>
</dbReference>
<keyword evidence="4" id="KW-1185">Reference proteome</keyword>
<feature type="non-terminal residue" evidence="3">
    <location>
        <position position="333"/>
    </location>
</feature>
<keyword evidence="2" id="KW-1133">Transmembrane helix</keyword>
<feature type="compositionally biased region" description="Gly residues" evidence="1">
    <location>
        <begin position="296"/>
        <end position="312"/>
    </location>
</feature>
<name>A0A0P0UZ70_ORYSJ</name>
<feature type="region of interest" description="Disordered" evidence="1">
    <location>
        <begin position="193"/>
        <end position="224"/>
    </location>
</feature>
<reference evidence="3 4" key="2">
    <citation type="journal article" date="2013" name="Plant Cell Physiol.">
        <title>Rice Annotation Project Database (RAP-DB): an integrative and interactive database for rice genomics.</title>
        <authorList>
            <person name="Sakai H."/>
            <person name="Lee S.S."/>
            <person name="Tanaka T."/>
            <person name="Numa H."/>
            <person name="Kim J."/>
            <person name="Kawahara Y."/>
            <person name="Wakimoto H."/>
            <person name="Yang C.C."/>
            <person name="Iwamoto M."/>
            <person name="Abe T."/>
            <person name="Yamada Y."/>
            <person name="Muto A."/>
            <person name="Inokuchi H."/>
            <person name="Ikemura T."/>
            <person name="Matsumoto T."/>
            <person name="Sasaki T."/>
            <person name="Itoh T."/>
        </authorList>
    </citation>
    <scope>NUCLEOTIDE SEQUENCE [LARGE SCALE GENOMIC DNA]</scope>
    <source>
        <strain evidence="4">cv. Nipponbare</strain>
    </source>
</reference>
<dbReference type="InParanoid" id="A0A0P0UZ70"/>
<accession>A0A0P0UZ70</accession>
<organism evidence="3 4">
    <name type="scientific">Oryza sativa subsp. japonica</name>
    <name type="common">Rice</name>
    <dbReference type="NCBI Taxonomy" id="39947"/>
    <lineage>
        <taxon>Eukaryota</taxon>
        <taxon>Viridiplantae</taxon>
        <taxon>Streptophyta</taxon>
        <taxon>Embryophyta</taxon>
        <taxon>Tracheophyta</taxon>
        <taxon>Spermatophyta</taxon>
        <taxon>Magnoliopsida</taxon>
        <taxon>Liliopsida</taxon>
        <taxon>Poales</taxon>
        <taxon>Poaceae</taxon>
        <taxon>BOP clade</taxon>
        <taxon>Oryzoideae</taxon>
        <taxon>Oryzeae</taxon>
        <taxon>Oryzinae</taxon>
        <taxon>Oryza</taxon>
        <taxon>Oryza sativa</taxon>
    </lineage>
</organism>
<feature type="transmembrane region" description="Helical" evidence="2">
    <location>
        <begin position="76"/>
        <end position="98"/>
    </location>
</feature>
<proteinExistence type="predicted"/>
<sequence length="333" mass="35827">MTSGAPVDTIPSSSYHKMFEKSNMLVHIIRCETKSWIQPCFLNNGKNLICRLALQQAFLDMQHLVEEPWRVQSKRIAITFNFFLLHHLIILLLLPLSLHPSLCSKRELHLVPVPKYLVARHDGFQDSIGLRALHLPGIELAKVHEQLADLEVLVADLRGVREGLGLAAAAVGGERAWRVDGVAVGLERPELGGLGEGAPADAADAGEEALPGERAVAEQDEGGAVHPADALPLEREPLACQLEHLVALREVALAGRGRRRGGGGRRGGFRGEGGRDGEKAAAAVVKREAAAERGEGGGGGGGGRGHEGGGWWRGSDGEWTVEMARRERKPTMM</sequence>
<dbReference type="EMBL" id="AP014957">
    <property type="protein sequence ID" value="BAS70846.1"/>
    <property type="molecule type" value="Genomic_DNA"/>
</dbReference>
<evidence type="ECO:0000313" key="3">
    <source>
        <dbReference type="EMBL" id="BAS70846.1"/>
    </source>
</evidence>
<feature type="region of interest" description="Disordered" evidence="1">
    <location>
        <begin position="257"/>
        <end position="333"/>
    </location>
</feature>
<dbReference type="AlphaFoldDB" id="A0A0P0UZ70"/>
<dbReference type="PaxDb" id="39947-A0A0P0UZ70"/>
<gene>
    <name evidence="3" type="ordered locus">Os01g0193700</name>
    <name evidence="3" type="ORF">OSNPB_010193700</name>
</gene>
<evidence type="ECO:0000256" key="2">
    <source>
        <dbReference type="SAM" id="Phobius"/>
    </source>
</evidence>
<keyword evidence="2" id="KW-0472">Membrane</keyword>
<evidence type="ECO:0000313" key="4">
    <source>
        <dbReference type="Proteomes" id="UP000059680"/>
    </source>
</evidence>
<keyword evidence="2" id="KW-0812">Transmembrane</keyword>
<reference evidence="3 4" key="3">
    <citation type="journal article" date="2013" name="Rice">
        <title>Improvement of the Oryza sativa Nipponbare reference genome using next generation sequence and optical map data.</title>
        <authorList>
            <person name="Kawahara Y."/>
            <person name="de la Bastide M."/>
            <person name="Hamilton J.P."/>
            <person name="Kanamori H."/>
            <person name="McCombie W.R."/>
            <person name="Ouyang S."/>
            <person name="Schwartz D.C."/>
            <person name="Tanaka T."/>
            <person name="Wu J."/>
            <person name="Zhou S."/>
            <person name="Childs K.L."/>
            <person name="Davidson R.M."/>
            <person name="Lin H."/>
            <person name="Quesada-Ocampo L."/>
            <person name="Vaillancourt B."/>
            <person name="Sakai H."/>
            <person name="Lee S.S."/>
            <person name="Kim J."/>
            <person name="Numa H."/>
            <person name="Itoh T."/>
            <person name="Buell C.R."/>
            <person name="Matsumoto T."/>
        </authorList>
    </citation>
    <scope>NUCLEOTIDE SEQUENCE [LARGE SCALE GENOMIC DNA]</scope>
    <source>
        <strain evidence="4">cv. Nipponbare</strain>
    </source>
</reference>
<dbReference type="Gramene" id="Os01t0193700-00">
    <property type="protein sequence ID" value="Os01t0193700-00"/>
    <property type="gene ID" value="Os01g0193700"/>
</dbReference>
<feature type="compositionally biased region" description="Basic and acidic residues" evidence="1">
    <location>
        <begin position="272"/>
        <end position="295"/>
    </location>
</feature>